<protein>
    <recommendedName>
        <fullName evidence="4">DUF4283 domain-containing protein</fullName>
    </recommendedName>
</protein>
<dbReference type="AlphaFoldDB" id="A0A9Q0G2S7"/>
<feature type="compositionally biased region" description="Polar residues" evidence="1">
    <location>
        <begin position="279"/>
        <end position="309"/>
    </location>
</feature>
<feature type="compositionally biased region" description="Basic and acidic residues" evidence="1">
    <location>
        <begin position="220"/>
        <end position="230"/>
    </location>
</feature>
<evidence type="ECO:0000313" key="2">
    <source>
        <dbReference type="EMBL" id="KAJ4841102.1"/>
    </source>
</evidence>
<comment type="caution">
    <text evidence="2">The sequence shown here is derived from an EMBL/GenBank/DDBJ whole genome shotgun (WGS) entry which is preliminary data.</text>
</comment>
<proteinExistence type="predicted"/>
<accession>A0A9Q0G2S7</accession>
<reference evidence="2" key="2">
    <citation type="journal article" date="2023" name="Plants (Basel)">
        <title>Annotation of the Turnera subulata (Passifloraceae) Draft Genome Reveals the S-Locus Evolved after the Divergence of Turneroideae from Passifloroideae in a Stepwise Manner.</title>
        <authorList>
            <person name="Henning P.M."/>
            <person name="Roalson E.H."/>
            <person name="Mir W."/>
            <person name="McCubbin A.G."/>
            <person name="Shore J.S."/>
        </authorList>
    </citation>
    <scope>NUCLEOTIDE SEQUENCE</scope>
    <source>
        <strain evidence="2">F60SS</strain>
    </source>
</reference>
<organism evidence="2 3">
    <name type="scientific">Turnera subulata</name>
    <dbReference type="NCBI Taxonomy" id="218843"/>
    <lineage>
        <taxon>Eukaryota</taxon>
        <taxon>Viridiplantae</taxon>
        <taxon>Streptophyta</taxon>
        <taxon>Embryophyta</taxon>
        <taxon>Tracheophyta</taxon>
        <taxon>Spermatophyta</taxon>
        <taxon>Magnoliopsida</taxon>
        <taxon>eudicotyledons</taxon>
        <taxon>Gunneridae</taxon>
        <taxon>Pentapetalae</taxon>
        <taxon>rosids</taxon>
        <taxon>fabids</taxon>
        <taxon>Malpighiales</taxon>
        <taxon>Passifloraceae</taxon>
        <taxon>Turnera</taxon>
    </lineage>
</organism>
<dbReference type="PANTHER" id="PTHR34427:SF5">
    <property type="entry name" value="DUF4283 DOMAIN-CONTAINING PROTEIN"/>
    <property type="match status" value="1"/>
</dbReference>
<feature type="compositionally biased region" description="Polar residues" evidence="1">
    <location>
        <begin position="231"/>
        <end position="260"/>
    </location>
</feature>
<dbReference type="PANTHER" id="PTHR34427">
    <property type="entry name" value="DUF4283 DOMAIN PROTEIN"/>
    <property type="match status" value="1"/>
</dbReference>
<evidence type="ECO:0000313" key="3">
    <source>
        <dbReference type="Proteomes" id="UP001141552"/>
    </source>
</evidence>
<feature type="region of interest" description="Disordered" evidence="1">
    <location>
        <begin position="276"/>
        <end position="347"/>
    </location>
</feature>
<feature type="region of interest" description="Disordered" evidence="1">
    <location>
        <begin position="211"/>
        <end position="261"/>
    </location>
</feature>
<gene>
    <name evidence="2" type="ORF">Tsubulata_035676</name>
</gene>
<dbReference type="Proteomes" id="UP001141552">
    <property type="component" value="Unassembled WGS sequence"/>
</dbReference>
<dbReference type="EMBL" id="JAKUCV010002881">
    <property type="protein sequence ID" value="KAJ4841102.1"/>
    <property type="molecule type" value="Genomic_DNA"/>
</dbReference>
<evidence type="ECO:0008006" key="4">
    <source>
        <dbReference type="Google" id="ProtNLM"/>
    </source>
</evidence>
<keyword evidence="3" id="KW-1185">Reference proteome</keyword>
<evidence type="ECO:0000256" key="1">
    <source>
        <dbReference type="SAM" id="MobiDB-lite"/>
    </source>
</evidence>
<dbReference type="OrthoDB" id="1436406at2759"/>
<name>A0A9Q0G2S7_9ROSI</name>
<reference evidence="2" key="1">
    <citation type="submission" date="2022-02" db="EMBL/GenBank/DDBJ databases">
        <authorList>
            <person name="Henning P.M."/>
            <person name="McCubbin A.G."/>
            <person name="Shore J.S."/>
        </authorList>
    </citation>
    <scope>NUCLEOTIDE SEQUENCE</scope>
    <source>
        <strain evidence="2">F60SS</strain>
        <tissue evidence="2">Leaves</tissue>
    </source>
</reference>
<feature type="compositionally biased region" description="Polar residues" evidence="1">
    <location>
        <begin position="317"/>
        <end position="347"/>
    </location>
</feature>
<sequence length="347" mass="38153">MSPGLLGDYPTFLPHLQSANSNRTAEKVYIPKDQSPTWFDRCAFAVLKNPIPLHSLTAILTTNFTAKPSIVPIGGVSFLIKFPSTEALRSVLAEKPIIVDQIFREFRAWHESDTASDRLCWVLIRGTPPSLWNLKFFRAISAHFGSLVDCSSETTRQSRLDVAKVLILTSNFAFINRHLSIQVAGKEVKVGIIETQYDPLDWEWSSSSLPIDRTPTASPSDHRAAHRHDPSSSSLPTQPVLSPLSCNQSDESKVSSSQDPFNLRPVINKVMHGHALPSHSLSQNSKQTPSELSENIPGSVQNMTHSPTNPHVPPPSNSNQLQCMSSPTTDTSEASPTHEINPTTPCP</sequence>